<organism evidence="1 2">
    <name type="scientific">Mycolicibacterium peregrinum</name>
    <name type="common">Mycobacterium peregrinum</name>
    <dbReference type="NCBI Taxonomy" id="43304"/>
    <lineage>
        <taxon>Bacteria</taxon>
        <taxon>Bacillati</taxon>
        <taxon>Actinomycetota</taxon>
        <taxon>Actinomycetes</taxon>
        <taxon>Mycobacteriales</taxon>
        <taxon>Mycobacteriaceae</taxon>
        <taxon>Mycolicibacterium</taxon>
    </lineage>
</organism>
<evidence type="ECO:0000313" key="1">
    <source>
        <dbReference type="EMBL" id="TGB37857.1"/>
    </source>
</evidence>
<dbReference type="Proteomes" id="UP000297792">
    <property type="component" value="Unassembled WGS sequence"/>
</dbReference>
<proteinExistence type="predicted"/>
<comment type="caution">
    <text evidence="1">The sequence shown here is derived from an EMBL/GenBank/DDBJ whole genome shotgun (WGS) entry which is preliminary data.</text>
</comment>
<dbReference type="EMBL" id="RWKA01000018">
    <property type="protein sequence ID" value="TGB37857.1"/>
    <property type="molecule type" value="Genomic_DNA"/>
</dbReference>
<evidence type="ECO:0000313" key="2">
    <source>
        <dbReference type="Proteomes" id="UP000297792"/>
    </source>
</evidence>
<sequence>MGAVIAAWAAAVMAGIVALAQTRENRQHLRREAIAELDVRSTELGIAAGTLLGGIMRFLRATDGDRKEELKQQINGQLLARLTGAATDLNRALRVAEMVCPHKQVHDEIDAMQKTMRELLDLATPDQPFAQEEERNAFLQRALDGAEEVLLRLADHSAAAVYVGMKRYSVRPRVVPKRLLAREIEITGRTSQPDSPNLGGPAERLTTDR</sequence>
<reference evidence="1 2" key="1">
    <citation type="submission" date="2018-12" db="EMBL/GenBank/DDBJ databases">
        <title>Draft genome sequences of Mycolicibacterium peregrinum isolated from a pig with lymphadenitis and from soil on the same Japanese pig farm.</title>
        <authorList>
            <person name="Komatsu T."/>
            <person name="Ohya K."/>
            <person name="Sawai K."/>
            <person name="Odoi J.O."/>
            <person name="Otsu K."/>
            <person name="Ota A."/>
            <person name="Ito T."/>
            <person name="Kawai M."/>
            <person name="Maruyama F."/>
        </authorList>
    </citation>
    <scope>NUCLEOTIDE SEQUENCE [LARGE SCALE GENOMIC DNA]</scope>
    <source>
        <strain evidence="1 2">138</strain>
    </source>
</reference>
<accession>A0A4Z0HKE3</accession>
<keyword evidence="2" id="KW-1185">Reference proteome</keyword>
<name>A0A4Z0HKE3_MYCPR</name>
<dbReference type="AlphaFoldDB" id="A0A4Z0HKE3"/>
<dbReference type="RefSeq" id="WP_135361709.1">
    <property type="nucleotide sequence ID" value="NZ_RWJZ01000016.1"/>
</dbReference>
<gene>
    <name evidence="1" type="ORF">EJD98_25235</name>
</gene>
<protein>
    <submittedName>
        <fullName evidence="1">Uncharacterized protein</fullName>
    </submittedName>
</protein>